<dbReference type="AlphaFoldDB" id="A0A6B3BYM3"/>
<feature type="region of interest" description="Disordered" evidence="1">
    <location>
        <begin position="79"/>
        <end position="183"/>
    </location>
</feature>
<protein>
    <submittedName>
        <fullName evidence="4">RICIN domain-containing protein</fullName>
    </submittedName>
</protein>
<dbReference type="SUPFAM" id="SSF50370">
    <property type="entry name" value="Ricin B-like lectins"/>
    <property type="match status" value="1"/>
</dbReference>
<dbReference type="InterPro" id="IPR000772">
    <property type="entry name" value="Ricin_B_lectin"/>
</dbReference>
<keyword evidence="2" id="KW-0812">Transmembrane</keyword>
<organism evidence="4">
    <name type="scientific">Streptomyces sp. SID12501</name>
    <dbReference type="NCBI Taxonomy" id="2706042"/>
    <lineage>
        <taxon>Bacteria</taxon>
        <taxon>Bacillati</taxon>
        <taxon>Actinomycetota</taxon>
        <taxon>Actinomycetes</taxon>
        <taxon>Kitasatosporales</taxon>
        <taxon>Streptomycetaceae</taxon>
        <taxon>Streptomyces</taxon>
    </lineage>
</organism>
<dbReference type="InterPro" id="IPR035992">
    <property type="entry name" value="Ricin_B-like_lectins"/>
</dbReference>
<evidence type="ECO:0000313" key="4">
    <source>
        <dbReference type="EMBL" id="NEC89240.1"/>
    </source>
</evidence>
<evidence type="ECO:0000259" key="3">
    <source>
        <dbReference type="SMART" id="SM00458"/>
    </source>
</evidence>
<dbReference type="Pfam" id="PF00652">
    <property type="entry name" value="Ricin_B_lectin"/>
    <property type="match status" value="1"/>
</dbReference>
<name>A0A6B3BYM3_9ACTN</name>
<dbReference type="SMART" id="SM00458">
    <property type="entry name" value="RICIN"/>
    <property type="match status" value="1"/>
</dbReference>
<feature type="compositionally biased region" description="Gly residues" evidence="1">
    <location>
        <begin position="110"/>
        <end position="123"/>
    </location>
</feature>
<keyword evidence="2" id="KW-0472">Membrane</keyword>
<feature type="transmembrane region" description="Helical" evidence="2">
    <location>
        <begin position="30"/>
        <end position="49"/>
    </location>
</feature>
<accession>A0A6B3BYM3</accession>
<sequence>MPDVVTLGDDSDGNSAATAQDGHPGRPSRAILAAAAIAGALLVSVPFLINARNSDDTAARTAAGGSTADTVLGDSLGGVAPGAFESADPKPNAARPSPSKTASQRPATTGGKGAAGGAAGGAGAAANTGSTGSKGQGAASSPTKNSSGSKSSSSGSGSKSTTSGSSSSSNSSTSGGTKTDTTPVVVPGAIIFSHASNKCIDIVGDKAKDGAPLEIWSCNGKAQQKWIFKSDGTVRAMGLCMDVAWGSSANGAVIQLAKCSGNPAQQFILAGPHDLVNPQADKCVDVKDQKTGNGTRLQLWTCNGQDNQKWSAR</sequence>
<dbReference type="PROSITE" id="PS50231">
    <property type="entry name" value="RICIN_B_LECTIN"/>
    <property type="match status" value="1"/>
</dbReference>
<proteinExistence type="predicted"/>
<comment type="caution">
    <text evidence="4">The sequence shown here is derived from an EMBL/GenBank/DDBJ whole genome shotgun (WGS) entry which is preliminary data.</text>
</comment>
<dbReference type="EMBL" id="JAAGLU010000022">
    <property type="protein sequence ID" value="NEC89240.1"/>
    <property type="molecule type" value="Genomic_DNA"/>
</dbReference>
<dbReference type="Gene3D" id="2.80.10.50">
    <property type="match status" value="1"/>
</dbReference>
<feature type="compositionally biased region" description="Low complexity" evidence="1">
    <location>
        <begin position="124"/>
        <end position="133"/>
    </location>
</feature>
<reference evidence="4" key="1">
    <citation type="submission" date="2020-01" db="EMBL/GenBank/DDBJ databases">
        <title>Insect and environment-associated Actinomycetes.</title>
        <authorList>
            <person name="Currrie C."/>
            <person name="Chevrette M."/>
            <person name="Carlson C."/>
            <person name="Stubbendieck R."/>
            <person name="Wendt-Pienkowski E."/>
        </authorList>
    </citation>
    <scope>NUCLEOTIDE SEQUENCE</scope>
    <source>
        <strain evidence="4">SID12501</strain>
    </source>
</reference>
<feature type="domain" description="Ricin B lectin" evidence="3">
    <location>
        <begin position="187"/>
        <end position="313"/>
    </location>
</feature>
<gene>
    <name evidence="4" type="ORF">G3I71_26255</name>
</gene>
<evidence type="ECO:0000256" key="1">
    <source>
        <dbReference type="SAM" id="MobiDB-lite"/>
    </source>
</evidence>
<evidence type="ECO:0000256" key="2">
    <source>
        <dbReference type="SAM" id="Phobius"/>
    </source>
</evidence>
<feature type="region of interest" description="Disordered" evidence="1">
    <location>
        <begin position="1"/>
        <end position="26"/>
    </location>
</feature>
<feature type="compositionally biased region" description="Low complexity" evidence="1">
    <location>
        <begin position="140"/>
        <end position="179"/>
    </location>
</feature>
<keyword evidence="2" id="KW-1133">Transmembrane helix</keyword>